<sequence length="25" mass="2863">MLNFHCSSNDILMRNYLNAGIFTST</sequence>
<proteinExistence type="predicted"/>
<dbReference type="EMBL" id="GBXM01053421">
    <property type="protein sequence ID" value="JAH55156.1"/>
    <property type="molecule type" value="Transcribed_RNA"/>
</dbReference>
<reference evidence="1" key="1">
    <citation type="submission" date="2014-11" db="EMBL/GenBank/DDBJ databases">
        <authorList>
            <person name="Amaro Gonzalez C."/>
        </authorList>
    </citation>
    <scope>NUCLEOTIDE SEQUENCE</scope>
</reference>
<reference evidence="1" key="2">
    <citation type="journal article" date="2015" name="Fish Shellfish Immunol.">
        <title>Early steps in the European eel (Anguilla anguilla)-Vibrio vulnificus interaction in the gills: Role of the RtxA13 toxin.</title>
        <authorList>
            <person name="Callol A."/>
            <person name="Pajuelo D."/>
            <person name="Ebbesson L."/>
            <person name="Teles M."/>
            <person name="MacKenzie S."/>
            <person name="Amaro C."/>
        </authorList>
    </citation>
    <scope>NUCLEOTIDE SEQUENCE</scope>
</reference>
<protein>
    <submittedName>
        <fullName evidence="1">Uncharacterized protein</fullName>
    </submittedName>
</protein>
<accession>A0A0E9TNH1</accession>
<dbReference type="AlphaFoldDB" id="A0A0E9TNH1"/>
<evidence type="ECO:0000313" key="1">
    <source>
        <dbReference type="EMBL" id="JAH55156.1"/>
    </source>
</evidence>
<organism evidence="1">
    <name type="scientific">Anguilla anguilla</name>
    <name type="common">European freshwater eel</name>
    <name type="synonym">Muraena anguilla</name>
    <dbReference type="NCBI Taxonomy" id="7936"/>
    <lineage>
        <taxon>Eukaryota</taxon>
        <taxon>Metazoa</taxon>
        <taxon>Chordata</taxon>
        <taxon>Craniata</taxon>
        <taxon>Vertebrata</taxon>
        <taxon>Euteleostomi</taxon>
        <taxon>Actinopterygii</taxon>
        <taxon>Neopterygii</taxon>
        <taxon>Teleostei</taxon>
        <taxon>Anguilliformes</taxon>
        <taxon>Anguillidae</taxon>
        <taxon>Anguilla</taxon>
    </lineage>
</organism>
<name>A0A0E9TNH1_ANGAN</name>